<evidence type="ECO:0000256" key="1">
    <source>
        <dbReference type="SAM" id="MobiDB-lite"/>
    </source>
</evidence>
<dbReference type="RefSeq" id="WP_080971056.1">
    <property type="nucleotide sequence ID" value="NZ_CP183461.1"/>
</dbReference>
<evidence type="ECO:0000313" key="3">
    <source>
        <dbReference type="Proteomes" id="UP001466933"/>
    </source>
</evidence>
<protein>
    <submittedName>
        <fullName evidence="2">Uncharacterized protein</fullName>
    </submittedName>
</protein>
<keyword evidence="3" id="KW-1185">Reference proteome</keyword>
<proteinExistence type="predicted"/>
<dbReference type="EMBL" id="JBCPYA010000013">
    <property type="protein sequence ID" value="MEN2473596.1"/>
    <property type="molecule type" value="Genomic_DNA"/>
</dbReference>
<accession>A0ABU9WPW0</accession>
<evidence type="ECO:0000313" key="2">
    <source>
        <dbReference type="EMBL" id="MEN2473596.1"/>
    </source>
</evidence>
<sequence>MANANHKSRAKRREPETTLRLPLRRSPDPVTWSDRPCIPWMEVIDAHFKLFGFEPGGHVYLSINHVDRKISITPDYEDPLVRGHVVERFQQRGFQFELPGMSLTG</sequence>
<organism evidence="2 3">
    <name type="scientific">Burkholderia theae</name>
    <dbReference type="NCBI Taxonomy" id="3143496"/>
    <lineage>
        <taxon>Bacteria</taxon>
        <taxon>Pseudomonadati</taxon>
        <taxon>Pseudomonadota</taxon>
        <taxon>Betaproteobacteria</taxon>
        <taxon>Burkholderiales</taxon>
        <taxon>Burkholderiaceae</taxon>
        <taxon>Burkholderia</taxon>
    </lineage>
</organism>
<feature type="region of interest" description="Disordered" evidence="1">
    <location>
        <begin position="1"/>
        <end position="25"/>
    </location>
</feature>
<dbReference type="Proteomes" id="UP001466933">
    <property type="component" value="Unassembled WGS sequence"/>
</dbReference>
<gene>
    <name evidence="2" type="ORF">VOI36_27175</name>
</gene>
<comment type="caution">
    <text evidence="2">The sequence shown here is derived from an EMBL/GenBank/DDBJ whole genome shotgun (WGS) entry which is preliminary data.</text>
</comment>
<feature type="compositionally biased region" description="Basic residues" evidence="1">
    <location>
        <begin position="1"/>
        <end position="12"/>
    </location>
</feature>
<reference evidence="2 3" key="1">
    <citation type="submission" date="2024-05" db="EMBL/GenBank/DDBJ databases">
        <title>Burkholderia sp. Nov. a novel bacteria isolated from rhizosphere soil of Camellia sinensis.</title>
        <authorList>
            <person name="Dong Y."/>
        </authorList>
    </citation>
    <scope>NUCLEOTIDE SEQUENCE [LARGE SCALE GENOMIC DNA]</scope>
    <source>
        <strain evidence="2 3">GS2Y</strain>
    </source>
</reference>
<name>A0ABU9WPW0_9BURK</name>